<evidence type="ECO:0000259" key="2">
    <source>
        <dbReference type="Pfam" id="PF15232"/>
    </source>
</evidence>
<dbReference type="PANTHER" id="PTHR33775">
    <property type="entry name" value="CARDIAC-ENRICHED FHL2-INTERACTING PROTEIN-RELATED"/>
    <property type="match status" value="1"/>
</dbReference>
<feature type="domain" description="DUF4585" evidence="2">
    <location>
        <begin position="166"/>
        <end position="234"/>
    </location>
</feature>
<sequence length="327" mass="35079">MGLPAFTSPLPDTVSAFTEPQAEKLADSSLPHRETEDRHEPSPMETANPAEASQHSGGASNSPVSNGRQRLMGQMVKTAAKPPAVPPKTEKALRRAKKLASKRKKIEAQQKKPQDESTTHGTDISHSPLVQSPLSPPVCPNSPLMPSESNLRLKPRPSLSPTPSLPETQHKLLQDPDSGEYFIIELPIQLKTFYDPETGRYVQVSLPPSTRSVSQVASAGISPSPFVLYPSTLPLRVSSVPVLASPSQFSETASFMPGTLSTSDWEPGDQYLEPRVGQPCMESAVPDGYAQEADGTECSFDKDVSLSANADIISTGAIEDFAVEGIL</sequence>
<gene>
    <name evidence="3" type="ORF">JRQ81_017500</name>
</gene>
<comment type="caution">
    <text evidence="3">The sequence shown here is derived from an EMBL/GenBank/DDBJ whole genome shotgun (WGS) entry which is preliminary data.</text>
</comment>
<dbReference type="EMBL" id="JAPFRF010000008">
    <property type="protein sequence ID" value="KAJ7324480.1"/>
    <property type="molecule type" value="Genomic_DNA"/>
</dbReference>
<reference evidence="3" key="1">
    <citation type="journal article" date="2023" name="DNA Res.">
        <title>Chromosome-level genome assembly of Phrynocephalus forsythii using third-generation DNA sequencing and Hi-C analysis.</title>
        <authorList>
            <person name="Qi Y."/>
            <person name="Zhao W."/>
            <person name="Zhao Y."/>
            <person name="Niu C."/>
            <person name="Cao S."/>
            <person name="Zhang Y."/>
        </authorList>
    </citation>
    <scope>NUCLEOTIDE SEQUENCE</scope>
    <source>
        <tissue evidence="3">Muscle</tissue>
    </source>
</reference>
<keyword evidence="4" id="KW-1185">Reference proteome</keyword>
<dbReference type="GO" id="GO:0070886">
    <property type="term" value="P:positive regulation of calcineurin-NFAT signaling cascade"/>
    <property type="evidence" value="ECO:0007669"/>
    <property type="project" value="TreeGrafter"/>
</dbReference>
<dbReference type="InterPro" id="IPR027838">
    <property type="entry name" value="DUF4585"/>
</dbReference>
<feature type="compositionally biased region" description="Basic and acidic residues" evidence="1">
    <location>
        <begin position="106"/>
        <end position="118"/>
    </location>
</feature>
<accession>A0A9Q0XQG2</accession>
<feature type="compositionally biased region" description="Basic and acidic residues" evidence="1">
    <location>
        <begin position="21"/>
        <end position="42"/>
    </location>
</feature>
<evidence type="ECO:0000313" key="3">
    <source>
        <dbReference type="EMBL" id="KAJ7324480.1"/>
    </source>
</evidence>
<dbReference type="GO" id="GO:0030018">
    <property type="term" value="C:Z disc"/>
    <property type="evidence" value="ECO:0007669"/>
    <property type="project" value="TreeGrafter"/>
</dbReference>
<dbReference type="OrthoDB" id="8945866at2759"/>
<feature type="compositionally biased region" description="Polar residues" evidence="1">
    <location>
        <begin position="51"/>
        <end position="68"/>
    </location>
</feature>
<proteinExistence type="predicted"/>
<name>A0A9Q0XQG2_9SAUR</name>
<dbReference type="AlphaFoldDB" id="A0A9Q0XQG2"/>
<protein>
    <recommendedName>
        <fullName evidence="2">DUF4585 domain-containing protein</fullName>
    </recommendedName>
</protein>
<feature type="compositionally biased region" description="Basic residues" evidence="1">
    <location>
        <begin position="94"/>
        <end position="105"/>
    </location>
</feature>
<dbReference type="Proteomes" id="UP001142489">
    <property type="component" value="Unassembled WGS sequence"/>
</dbReference>
<feature type="region of interest" description="Disordered" evidence="1">
    <location>
        <begin position="1"/>
        <end position="172"/>
    </location>
</feature>
<dbReference type="InterPro" id="IPR052303">
    <property type="entry name" value="CEFIP"/>
</dbReference>
<evidence type="ECO:0000256" key="1">
    <source>
        <dbReference type="SAM" id="MobiDB-lite"/>
    </source>
</evidence>
<dbReference type="PANTHER" id="PTHR33775:SF2">
    <property type="entry name" value="CARDIAC-ENRICHED FHL2-INTERACTING PROTEIN"/>
    <property type="match status" value="1"/>
</dbReference>
<organism evidence="3 4">
    <name type="scientific">Phrynocephalus forsythii</name>
    <dbReference type="NCBI Taxonomy" id="171643"/>
    <lineage>
        <taxon>Eukaryota</taxon>
        <taxon>Metazoa</taxon>
        <taxon>Chordata</taxon>
        <taxon>Craniata</taxon>
        <taxon>Vertebrata</taxon>
        <taxon>Euteleostomi</taxon>
        <taxon>Lepidosauria</taxon>
        <taxon>Squamata</taxon>
        <taxon>Bifurcata</taxon>
        <taxon>Unidentata</taxon>
        <taxon>Episquamata</taxon>
        <taxon>Toxicofera</taxon>
        <taxon>Iguania</taxon>
        <taxon>Acrodonta</taxon>
        <taxon>Agamidae</taxon>
        <taxon>Agaminae</taxon>
        <taxon>Phrynocephalus</taxon>
    </lineage>
</organism>
<evidence type="ECO:0000313" key="4">
    <source>
        <dbReference type="Proteomes" id="UP001142489"/>
    </source>
</evidence>
<dbReference type="Pfam" id="PF15232">
    <property type="entry name" value="DUF4585"/>
    <property type="match status" value="1"/>
</dbReference>